<gene>
    <name evidence="1" type="ORF">DK389_24745</name>
</gene>
<protein>
    <submittedName>
        <fullName evidence="1">Uncharacterized protein</fullName>
    </submittedName>
</protein>
<dbReference type="Proteomes" id="UP000245926">
    <property type="component" value="Chromosome"/>
</dbReference>
<accession>A0A2U8WAC0</accession>
<keyword evidence="2" id="KW-1185">Reference proteome</keyword>
<organism evidence="1 2">
    <name type="scientific">Methylobacterium durans</name>
    <dbReference type="NCBI Taxonomy" id="2202825"/>
    <lineage>
        <taxon>Bacteria</taxon>
        <taxon>Pseudomonadati</taxon>
        <taxon>Pseudomonadota</taxon>
        <taxon>Alphaproteobacteria</taxon>
        <taxon>Hyphomicrobiales</taxon>
        <taxon>Methylobacteriaceae</taxon>
        <taxon>Methylobacterium</taxon>
    </lineage>
</organism>
<dbReference type="AlphaFoldDB" id="A0A2U8WAC0"/>
<dbReference type="RefSeq" id="WP_109893600.1">
    <property type="nucleotide sequence ID" value="NZ_CP029550.1"/>
</dbReference>
<name>A0A2U8WAC0_9HYPH</name>
<proteinExistence type="predicted"/>
<dbReference type="KEGG" id="mets:DK389_24745"/>
<evidence type="ECO:0000313" key="2">
    <source>
        <dbReference type="Proteomes" id="UP000245926"/>
    </source>
</evidence>
<dbReference type="OrthoDB" id="7998625at2"/>
<evidence type="ECO:0000313" key="1">
    <source>
        <dbReference type="EMBL" id="AWN43113.1"/>
    </source>
</evidence>
<reference evidence="2" key="1">
    <citation type="submission" date="2018-05" db="EMBL/GenBank/DDBJ databases">
        <title>Complete Genome Sequence of Methylobacterium sp. 17SD2-17.</title>
        <authorList>
            <person name="Srinivasan S."/>
        </authorList>
    </citation>
    <scope>NUCLEOTIDE SEQUENCE [LARGE SCALE GENOMIC DNA]</scope>
    <source>
        <strain evidence="2">17SD2-17</strain>
    </source>
</reference>
<dbReference type="EMBL" id="CP029550">
    <property type="protein sequence ID" value="AWN43113.1"/>
    <property type="molecule type" value="Genomic_DNA"/>
</dbReference>
<sequence length="70" mass="7727">MELEALERPADLQIWHVVPAPAASRRKRFGSLRDAIAAAAETLSAPGVEPWIVTDEGELLSPTWIQTYLN</sequence>